<dbReference type="NCBIfam" id="NF003814">
    <property type="entry name" value="PRK05406.1-3"/>
    <property type="match status" value="1"/>
</dbReference>
<dbReference type="SUPFAM" id="SSF88713">
    <property type="entry name" value="Glycoside hydrolase/deacetylase"/>
    <property type="match status" value="1"/>
</dbReference>
<reference evidence="1" key="2">
    <citation type="submission" date="2020-09" db="EMBL/GenBank/DDBJ databases">
        <authorList>
            <person name="Sun Q."/>
            <person name="Kim S."/>
        </authorList>
    </citation>
    <scope>NUCLEOTIDE SEQUENCE</scope>
    <source>
        <strain evidence="1">KCTC 32437</strain>
    </source>
</reference>
<accession>A0A918VNY9</accession>
<dbReference type="AlphaFoldDB" id="A0A918VNY9"/>
<dbReference type="InterPro" id="IPR011330">
    <property type="entry name" value="Glyco_hydro/deAcase_b/a-brl"/>
</dbReference>
<keyword evidence="2" id="KW-1185">Reference proteome</keyword>
<dbReference type="Gene3D" id="3.20.20.370">
    <property type="entry name" value="Glycoside hydrolase/deacetylase"/>
    <property type="match status" value="1"/>
</dbReference>
<gene>
    <name evidence="1" type="ORF">GCM10007989_02330</name>
</gene>
<dbReference type="EMBL" id="BMZE01000001">
    <property type="protein sequence ID" value="GHA11547.1"/>
    <property type="molecule type" value="Genomic_DNA"/>
</dbReference>
<protein>
    <submittedName>
        <fullName evidence="1">UPF0271 protein</fullName>
    </submittedName>
</protein>
<reference evidence="1" key="1">
    <citation type="journal article" date="2014" name="Int. J. Syst. Evol. Microbiol.">
        <title>Complete genome sequence of Corynebacterium casei LMG S-19264T (=DSM 44701T), isolated from a smear-ripened cheese.</title>
        <authorList>
            <consortium name="US DOE Joint Genome Institute (JGI-PGF)"/>
            <person name="Walter F."/>
            <person name="Albersmeier A."/>
            <person name="Kalinowski J."/>
            <person name="Ruckert C."/>
        </authorList>
    </citation>
    <scope>NUCLEOTIDE SEQUENCE</scope>
    <source>
        <strain evidence="1">KCTC 32437</strain>
    </source>
</reference>
<organism evidence="1 2">
    <name type="scientific">Devosia pacifica</name>
    <dbReference type="NCBI Taxonomy" id="1335967"/>
    <lineage>
        <taxon>Bacteria</taxon>
        <taxon>Pseudomonadati</taxon>
        <taxon>Pseudomonadota</taxon>
        <taxon>Alphaproteobacteria</taxon>
        <taxon>Hyphomicrobiales</taxon>
        <taxon>Devosiaceae</taxon>
        <taxon>Devosia</taxon>
    </lineage>
</organism>
<dbReference type="PANTHER" id="PTHR30292:SF0">
    <property type="entry name" value="5-OXOPROLINASE SUBUNIT A"/>
    <property type="match status" value="1"/>
</dbReference>
<dbReference type="InterPro" id="IPR005501">
    <property type="entry name" value="LamB/YcsF/PxpA-like"/>
</dbReference>
<proteinExistence type="predicted"/>
<dbReference type="RefSeq" id="WP_189422606.1">
    <property type="nucleotide sequence ID" value="NZ_BMZE01000001.1"/>
</dbReference>
<name>A0A918VNY9_9HYPH</name>
<evidence type="ECO:0000313" key="1">
    <source>
        <dbReference type="EMBL" id="GHA11547.1"/>
    </source>
</evidence>
<dbReference type="Proteomes" id="UP000646579">
    <property type="component" value="Unassembled WGS sequence"/>
</dbReference>
<dbReference type="PANTHER" id="PTHR30292">
    <property type="entry name" value="UNCHARACTERIZED PROTEIN YBGL-RELATED"/>
    <property type="match status" value="1"/>
</dbReference>
<dbReference type="CDD" id="cd10787">
    <property type="entry name" value="LamB_YcsF_like"/>
    <property type="match status" value="1"/>
</dbReference>
<evidence type="ECO:0000313" key="2">
    <source>
        <dbReference type="Proteomes" id="UP000646579"/>
    </source>
</evidence>
<dbReference type="GO" id="GO:0005975">
    <property type="term" value="P:carbohydrate metabolic process"/>
    <property type="evidence" value="ECO:0007669"/>
    <property type="project" value="InterPro"/>
</dbReference>
<sequence>MPSIDLNADLGEGAGTDEDLLHIVTSASVACGGHAGDTDSMRQVLQLCSENGVRVGAHPGYADRERFGRFRLVLPVDQLLSQVRSQLIHIRWIAAELDVKLEYMKLHGALANQASEDLSLSIGLFATALGMDPRMATLALDNSMQVRAAKALGMPLIREAYADRAYSDQGLLIPRNAEGAVIEDREEVVERCLRLAKAGEIVSHSGKVLASGARSICLHGDTPGAVELARAVREALEQEGVDVRSQAPEVELFTDLNNLEAD</sequence>
<comment type="caution">
    <text evidence="1">The sequence shown here is derived from an EMBL/GenBank/DDBJ whole genome shotgun (WGS) entry which is preliminary data.</text>
</comment>
<dbReference type="Pfam" id="PF03746">
    <property type="entry name" value="LamB_YcsF"/>
    <property type="match status" value="1"/>
</dbReference>